<evidence type="ECO:0000313" key="16">
    <source>
        <dbReference type="Proteomes" id="UP000676506"/>
    </source>
</evidence>
<dbReference type="HAMAP" id="MF_00409">
    <property type="entry name" value="LpxK"/>
    <property type="match status" value="1"/>
</dbReference>
<dbReference type="EC" id="2.7.1.130" evidence="3 13"/>
<keyword evidence="7 13" id="KW-0808">Transferase</keyword>
<protein>
    <recommendedName>
        <fullName evidence="4 13">Tetraacyldisaccharide 4'-kinase</fullName>
        <ecNumber evidence="3 13">2.7.1.130</ecNumber>
    </recommendedName>
    <alternativeName>
        <fullName evidence="12 13">Lipid A 4'-kinase</fullName>
    </alternativeName>
</protein>
<comment type="function">
    <text evidence="1 13">Transfers the gamma-phosphate of ATP to the 4'-position of a tetraacyldisaccharide 1-phosphate intermediate (termed DS-1-P) to form tetraacyldisaccharide 1,4'-bis-phosphate (lipid IVA).</text>
</comment>
<dbReference type="NCBIfam" id="TIGR00682">
    <property type="entry name" value="lpxK"/>
    <property type="match status" value="1"/>
</dbReference>
<accession>A0ABX8B8H4</accession>
<sequence length="381" mass="41639">MPWPLPLVQPETLSPGTRAALYVPAKLYEFGVRLRMALYETAYLKPKALTKPVIAVGNITAGGTGKTPLVEYIARYLTDEGHETAVLTRGYGRAATARVVLNDGQPPPTWMTAGDEPLMLARRLPDVKIIVGADRHANGRFAETTYGCDVFVLDDGFQHLQLQRDLNILVLDATDPFGNGELLPFGRLREPLYALKRADAIVVTRTDRAFDQSHLLGVLAACESTAPVFFAYHDIVGVHELATRRPQAQRTLVSAPIGLFSALGNPAVFEDDLANLGAKVVFTRRFPDHHRYTAADIAAIVAEAKAAGAQRLVTTEKDAVKVEGFDFGNLPVSVVEIKTMVEDEVGLKSLLLRTIVRKKGKYYRKPSPDTPGKTGQPEGDR</sequence>
<evidence type="ECO:0000256" key="7">
    <source>
        <dbReference type="ARBA" id="ARBA00022679"/>
    </source>
</evidence>
<evidence type="ECO:0000313" key="15">
    <source>
        <dbReference type="EMBL" id="QUW02747.1"/>
    </source>
</evidence>
<evidence type="ECO:0000256" key="12">
    <source>
        <dbReference type="ARBA" id="ARBA00029757"/>
    </source>
</evidence>
<evidence type="ECO:0000256" key="10">
    <source>
        <dbReference type="ARBA" id="ARBA00022840"/>
    </source>
</evidence>
<keyword evidence="16" id="KW-1185">Reference proteome</keyword>
<proteinExistence type="inferred from homology"/>
<evidence type="ECO:0000256" key="3">
    <source>
        <dbReference type="ARBA" id="ARBA00012071"/>
    </source>
</evidence>
<name>A0ABX8B8H4_9BACT</name>
<keyword evidence="11 13" id="KW-0443">Lipid metabolism</keyword>
<comment type="similarity">
    <text evidence="13">Belongs to the LpxK family.</text>
</comment>
<evidence type="ECO:0000256" key="6">
    <source>
        <dbReference type="ARBA" id="ARBA00022556"/>
    </source>
</evidence>
<evidence type="ECO:0000256" key="11">
    <source>
        <dbReference type="ARBA" id="ARBA00023098"/>
    </source>
</evidence>
<keyword evidence="5 13" id="KW-0444">Lipid biosynthesis</keyword>
<comment type="pathway">
    <text evidence="2 13">Glycolipid biosynthesis; lipid IV(A) biosynthesis; lipid IV(A) from (3R)-3-hydroxytetradecanoyl-[acyl-carrier-protein] and UDP-N-acetyl-alpha-D-glucosamine: step 6/6.</text>
</comment>
<dbReference type="Proteomes" id="UP000676506">
    <property type="component" value="Chromosome 1"/>
</dbReference>
<evidence type="ECO:0000256" key="9">
    <source>
        <dbReference type="ARBA" id="ARBA00022777"/>
    </source>
</evidence>
<evidence type="ECO:0000256" key="2">
    <source>
        <dbReference type="ARBA" id="ARBA00004870"/>
    </source>
</evidence>
<dbReference type="InterPro" id="IPR003758">
    <property type="entry name" value="LpxK"/>
</dbReference>
<keyword evidence="9 13" id="KW-0418">Kinase</keyword>
<gene>
    <name evidence="13 15" type="primary">lpxK</name>
    <name evidence="15" type="ORF">J8C06_10465</name>
</gene>
<feature type="binding site" evidence="13">
    <location>
        <begin position="60"/>
        <end position="67"/>
    </location>
    <ligand>
        <name>ATP</name>
        <dbReference type="ChEBI" id="CHEBI:30616"/>
    </ligand>
</feature>
<evidence type="ECO:0000256" key="1">
    <source>
        <dbReference type="ARBA" id="ARBA00002274"/>
    </source>
</evidence>
<dbReference type="PANTHER" id="PTHR42724:SF1">
    <property type="entry name" value="TETRAACYLDISACCHARIDE 4'-KINASE, MITOCHONDRIAL-RELATED"/>
    <property type="match status" value="1"/>
</dbReference>
<keyword evidence="8 13" id="KW-0547">Nucleotide-binding</keyword>
<dbReference type="RefSeq" id="WP_211428638.1">
    <property type="nucleotide sequence ID" value="NZ_CP072648.1"/>
</dbReference>
<evidence type="ECO:0000256" key="14">
    <source>
        <dbReference type="SAM" id="MobiDB-lite"/>
    </source>
</evidence>
<evidence type="ECO:0000256" key="8">
    <source>
        <dbReference type="ARBA" id="ARBA00022741"/>
    </source>
</evidence>
<comment type="catalytic activity">
    <reaction evidence="13">
        <text>a lipid A disaccharide + ATP = a lipid IVA + ADP + H(+)</text>
        <dbReference type="Rhea" id="RHEA:67840"/>
        <dbReference type="ChEBI" id="CHEBI:15378"/>
        <dbReference type="ChEBI" id="CHEBI:30616"/>
        <dbReference type="ChEBI" id="CHEBI:176343"/>
        <dbReference type="ChEBI" id="CHEBI:176425"/>
        <dbReference type="ChEBI" id="CHEBI:456216"/>
        <dbReference type="EC" id="2.7.1.130"/>
    </reaction>
</comment>
<evidence type="ECO:0000256" key="4">
    <source>
        <dbReference type="ARBA" id="ARBA00016436"/>
    </source>
</evidence>
<dbReference type="GO" id="GO:0009029">
    <property type="term" value="F:lipid-A 4'-kinase activity"/>
    <property type="evidence" value="ECO:0007669"/>
    <property type="project" value="UniProtKB-EC"/>
</dbReference>
<dbReference type="InterPro" id="IPR027417">
    <property type="entry name" value="P-loop_NTPase"/>
</dbReference>
<dbReference type="EMBL" id="CP072648">
    <property type="protein sequence ID" value="QUW02747.1"/>
    <property type="molecule type" value="Genomic_DNA"/>
</dbReference>
<keyword evidence="10 13" id="KW-0067">ATP-binding</keyword>
<dbReference type="SUPFAM" id="SSF52540">
    <property type="entry name" value="P-loop containing nucleoside triphosphate hydrolases"/>
    <property type="match status" value="1"/>
</dbReference>
<reference evidence="15 16" key="1">
    <citation type="submission" date="2021-03" db="EMBL/GenBank/DDBJ databases">
        <title>Genomic and phenotypic characterization of Chloracidobacterium isolates provides evidence for multiple species.</title>
        <authorList>
            <person name="Saini M.K."/>
            <person name="Costas A.M.G."/>
            <person name="Tank M."/>
            <person name="Bryant D.A."/>
        </authorList>
    </citation>
    <scope>NUCLEOTIDE SEQUENCE [LARGE SCALE GENOMIC DNA]</scope>
    <source>
        <strain evidence="15 16">BV2-C</strain>
    </source>
</reference>
<feature type="region of interest" description="Disordered" evidence="14">
    <location>
        <begin position="362"/>
        <end position="381"/>
    </location>
</feature>
<dbReference type="Pfam" id="PF02606">
    <property type="entry name" value="LpxK"/>
    <property type="match status" value="1"/>
</dbReference>
<evidence type="ECO:0000256" key="5">
    <source>
        <dbReference type="ARBA" id="ARBA00022516"/>
    </source>
</evidence>
<organism evidence="15 16">
    <name type="scientific">Chloracidobacterium validum</name>
    <dbReference type="NCBI Taxonomy" id="2821543"/>
    <lineage>
        <taxon>Bacteria</taxon>
        <taxon>Pseudomonadati</taxon>
        <taxon>Acidobacteriota</taxon>
        <taxon>Terriglobia</taxon>
        <taxon>Terriglobales</taxon>
        <taxon>Acidobacteriaceae</taxon>
        <taxon>Chloracidobacterium</taxon>
    </lineage>
</organism>
<dbReference type="PANTHER" id="PTHR42724">
    <property type="entry name" value="TETRAACYLDISACCHARIDE 4'-KINASE"/>
    <property type="match status" value="1"/>
</dbReference>
<keyword evidence="6 13" id="KW-0441">Lipid A biosynthesis</keyword>
<evidence type="ECO:0000256" key="13">
    <source>
        <dbReference type="HAMAP-Rule" id="MF_00409"/>
    </source>
</evidence>